<dbReference type="GO" id="GO:0016787">
    <property type="term" value="F:hydrolase activity"/>
    <property type="evidence" value="ECO:0007669"/>
    <property type="project" value="UniProtKB-KW"/>
</dbReference>
<evidence type="ECO:0000313" key="3">
    <source>
        <dbReference type="EMBL" id="OAQ62770.1"/>
    </source>
</evidence>
<accession>A0A179FBU0</accession>
<dbReference type="PANTHER" id="PTHR12242:SF1">
    <property type="entry name" value="MYND-TYPE DOMAIN-CONTAINING PROTEIN"/>
    <property type="match status" value="1"/>
</dbReference>
<dbReference type="GO" id="GO:0016020">
    <property type="term" value="C:membrane"/>
    <property type="evidence" value="ECO:0007669"/>
    <property type="project" value="TreeGrafter"/>
</dbReference>
<feature type="transmembrane region" description="Helical" evidence="2">
    <location>
        <begin position="237"/>
        <end position="256"/>
    </location>
</feature>
<proteinExistence type="predicted"/>
<dbReference type="GeneID" id="28853427"/>
<feature type="transmembrane region" description="Helical" evidence="2">
    <location>
        <begin position="161"/>
        <end position="185"/>
    </location>
</feature>
<reference evidence="3 4" key="1">
    <citation type="journal article" date="2016" name="PLoS Pathog.">
        <title>Biosynthesis of antibiotic leucinostatins in bio-control fungus Purpureocillium lilacinum and their inhibition on phytophthora revealed by genome mining.</title>
        <authorList>
            <person name="Wang G."/>
            <person name="Liu Z."/>
            <person name="Lin R."/>
            <person name="Li E."/>
            <person name="Mao Z."/>
            <person name="Ling J."/>
            <person name="Yang Y."/>
            <person name="Yin W.B."/>
            <person name="Xie B."/>
        </authorList>
    </citation>
    <scope>NUCLEOTIDE SEQUENCE [LARGE SCALE GENOMIC DNA]</scope>
    <source>
        <strain evidence="3">170</strain>
    </source>
</reference>
<dbReference type="Proteomes" id="UP000078397">
    <property type="component" value="Unassembled WGS sequence"/>
</dbReference>
<comment type="caution">
    <text evidence="3">The sequence shown here is derived from an EMBL/GenBank/DDBJ whole genome shotgun (WGS) entry which is preliminary data.</text>
</comment>
<dbReference type="KEGG" id="pchm:VFPPC_11176"/>
<dbReference type="OrthoDB" id="419711at2759"/>
<keyword evidence="2" id="KW-1133">Transmembrane helix</keyword>
<keyword evidence="4" id="KW-1185">Reference proteome</keyword>
<feature type="transmembrane region" description="Helical" evidence="2">
    <location>
        <begin position="205"/>
        <end position="225"/>
    </location>
</feature>
<dbReference type="EMBL" id="LSBJ02000006">
    <property type="protein sequence ID" value="OAQ62770.1"/>
    <property type="molecule type" value="Genomic_DNA"/>
</dbReference>
<dbReference type="PANTHER" id="PTHR12242">
    <property type="entry name" value="OS02G0130600 PROTEIN-RELATED"/>
    <property type="match status" value="1"/>
</dbReference>
<evidence type="ECO:0000313" key="4">
    <source>
        <dbReference type="Proteomes" id="UP000078397"/>
    </source>
</evidence>
<evidence type="ECO:0000256" key="2">
    <source>
        <dbReference type="SAM" id="Phobius"/>
    </source>
</evidence>
<keyword evidence="2" id="KW-0812">Transmembrane</keyword>
<sequence>MSQLSLTALPSADNATGVQLQLPSRSWTLFKNIRVWAVKKTSSRRLKLHNKPSRAHQTQFSTPPTEWRYKPSTQVPSRLKKGSQHHGIHPTMPKNIFSFGTQPFDPTNRFVTSWLLPPWLLFACRALISIYIFTTLFFIIGYTCAHASLGGCLTVRQSFSYFTVLTFWGLGFYFLASSIHTLTYILRKKPLLSTFPRPLQALHSLFYTTVITLPFLVTIVYWGVLYSAPWFELPFDGWHNVSQHGLNSLFALFEVLLARTDTMPWVHLAWLMGILLGYLGVAFVTLASQGWYTYSFLDHDKVGGRGYVAAYVVGIAVGIVVIFVVVWGVVWLRRWVSEVKLGKMGKFVDERRADVDVEMNTAKGT</sequence>
<dbReference type="RefSeq" id="XP_018140350.1">
    <property type="nucleotide sequence ID" value="XM_018289433.1"/>
</dbReference>
<feature type="transmembrane region" description="Helical" evidence="2">
    <location>
        <begin position="119"/>
        <end position="141"/>
    </location>
</feature>
<keyword evidence="3" id="KW-0378">Hydrolase</keyword>
<keyword evidence="2" id="KW-0472">Membrane</keyword>
<feature type="region of interest" description="Disordered" evidence="1">
    <location>
        <begin position="47"/>
        <end position="71"/>
    </location>
</feature>
<feature type="compositionally biased region" description="Polar residues" evidence="1">
    <location>
        <begin position="55"/>
        <end position="64"/>
    </location>
</feature>
<gene>
    <name evidence="3" type="ORF">VFPPC_11176</name>
</gene>
<dbReference type="AlphaFoldDB" id="A0A179FBU0"/>
<evidence type="ECO:0000256" key="1">
    <source>
        <dbReference type="SAM" id="MobiDB-lite"/>
    </source>
</evidence>
<name>A0A179FBU0_METCM</name>
<feature type="transmembrane region" description="Helical" evidence="2">
    <location>
        <begin position="268"/>
        <end position="288"/>
    </location>
</feature>
<feature type="transmembrane region" description="Helical" evidence="2">
    <location>
        <begin position="308"/>
        <end position="332"/>
    </location>
</feature>
<protein>
    <submittedName>
        <fullName evidence="3">Alpha beta hydrolase fold-1 protein</fullName>
    </submittedName>
</protein>
<dbReference type="STRING" id="1380566.A0A179FBU0"/>
<organism evidence="3 4">
    <name type="scientific">Pochonia chlamydosporia 170</name>
    <dbReference type="NCBI Taxonomy" id="1380566"/>
    <lineage>
        <taxon>Eukaryota</taxon>
        <taxon>Fungi</taxon>
        <taxon>Dikarya</taxon>
        <taxon>Ascomycota</taxon>
        <taxon>Pezizomycotina</taxon>
        <taxon>Sordariomycetes</taxon>
        <taxon>Hypocreomycetidae</taxon>
        <taxon>Hypocreales</taxon>
        <taxon>Clavicipitaceae</taxon>
        <taxon>Pochonia</taxon>
    </lineage>
</organism>